<evidence type="ECO:0000259" key="5">
    <source>
        <dbReference type="Pfam" id="PF04542"/>
    </source>
</evidence>
<keyword evidence="2" id="KW-0805">Transcription regulation</keyword>
<dbReference type="EMBL" id="LR593886">
    <property type="protein sequence ID" value="VTR96474.1"/>
    <property type="molecule type" value="Genomic_DNA"/>
</dbReference>
<dbReference type="InterPro" id="IPR014284">
    <property type="entry name" value="RNA_pol_sigma-70_dom"/>
</dbReference>
<dbReference type="SUPFAM" id="SSF88659">
    <property type="entry name" value="Sigma3 and sigma4 domains of RNA polymerase sigma factors"/>
    <property type="match status" value="1"/>
</dbReference>
<evidence type="ECO:0000313" key="7">
    <source>
        <dbReference type="EMBL" id="VTR96474.1"/>
    </source>
</evidence>
<dbReference type="GO" id="GO:0003677">
    <property type="term" value="F:DNA binding"/>
    <property type="evidence" value="ECO:0007669"/>
    <property type="project" value="InterPro"/>
</dbReference>
<accession>A0A6P2D8J7</accession>
<dbReference type="InterPro" id="IPR039425">
    <property type="entry name" value="RNA_pol_sigma-70-like"/>
</dbReference>
<dbReference type="SUPFAM" id="SSF88946">
    <property type="entry name" value="Sigma2 domain of RNA polymerase sigma factors"/>
    <property type="match status" value="1"/>
</dbReference>
<reference evidence="7 8" key="1">
    <citation type="submission" date="2019-05" db="EMBL/GenBank/DDBJ databases">
        <authorList>
            <consortium name="Science for Life Laboratories"/>
        </authorList>
    </citation>
    <scope>NUCLEOTIDE SEQUENCE [LARGE SCALE GENOMIC DNA]</scope>
    <source>
        <strain evidence="7">Soil9</strain>
    </source>
</reference>
<dbReference type="RefSeq" id="WP_162670755.1">
    <property type="nucleotide sequence ID" value="NZ_LR593886.1"/>
</dbReference>
<organism evidence="7 8">
    <name type="scientific">Gemmata massiliana</name>
    <dbReference type="NCBI Taxonomy" id="1210884"/>
    <lineage>
        <taxon>Bacteria</taxon>
        <taxon>Pseudomonadati</taxon>
        <taxon>Planctomycetota</taxon>
        <taxon>Planctomycetia</taxon>
        <taxon>Gemmatales</taxon>
        <taxon>Gemmataceae</taxon>
        <taxon>Gemmata</taxon>
    </lineage>
</organism>
<evidence type="ECO:0000313" key="8">
    <source>
        <dbReference type="Proteomes" id="UP000464178"/>
    </source>
</evidence>
<proteinExistence type="inferred from homology"/>
<comment type="similarity">
    <text evidence="1">Belongs to the sigma-70 factor family. ECF subfamily.</text>
</comment>
<dbReference type="KEGG" id="gms:SOIL9_12400"/>
<feature type="domain" description="RNA polymerase sigma-70 region 2" evidence="5">
    <location>
        <begin position="16"/>
        <end position="77"/>
    </location>
</feature>
<dbReference type="PANTHER" id="PTHR43133">
    <property type="entry name" value="RNA POLYMERASE ECF-TYPE SIGMA FACTO"/>
    <property type="match status" value="1"/>
</dbReference>
<dbReference type="InterPro" id="IPR036388">
    <property type="entry name" value="WH-like_DNA-bd_sf"/>
</dbReference>
<evidence type="ECO:0000256" key="3">
    <source>
        <dbReference type="ARBA" id="ARBA00023082"/>
    </source>
</evidence>
<dbReference type="GO" id="GO:0006352">
    <property type="term" value="P:DNA-templated transcription initiation"/>
    <property type="evidence" value="ECO:0007669"/>
    <property type="project" value="InterPro"/>
</dbReference>
<dbReference type="Proteomes" id="UP000464178">
    <property type="component" value="Chromosome"/>
</dbReference>
<dbReference type="Pfam" id="PF04542">
    <property type="entry name" value="Sigma70_r2"/>
    <property type="match status" value="1"/>
</dbReference>
<protein>
    <submittedName>
        <fullName evidence="7">Uncharacterized protein</fullName>
    </submittedName>
</protein>
<evidence type="ECO:0000256" key="2">
    <source>
        <dbReference type="ARBA" id="ARBA00023015"/>
    </source>
</evidence>
<keyword evidence="8" id="KW-1185">Reference proteome</keyword>
<dbReference type="Pfam" id="PF08281">
    <property type="entry name" value="Sigma70_r4_2"/>
    <property type="match status" value="1"/>
</dbReference>
<sequence length="173" mass="19689">MDADDRRRFEQVTLPHLDAAYNLARWLTRDAGAAEDVVQEAFLRAAKFFASFRGGDGRPWLLTVVRRAAYDWLRKQRAWAAVPFDEGAHDRADESLNPEHQVIRRADQQLLRRALEDLLPEFREVIVLRELEGLSYQEIAVVIGAPVGTVMSRLSRARKQLQSLLVPSPEAEG</sequence>
<dbReference type="CDD" id="cd06171">
    <property type="entry name" value="Sigma70_r4"/>
    <property type="match status" value="1"/>
</dbReference>
<dbReference type="InterPro" id="IPR007627">
    <property type="entry name" value="RNA_pol_sigma70_r2"/>
</dbReference>
<dbReference type="Gene3D" id="1.10.1740.10">
    <property type="match status" value="1"/>
</dbReference>
<dbReference type="Gene3D" id="1.10.10.10">
    <property type="entry name" value="Winged helix-like DNA-binding domain superfamily/Winged helix DNA-binding domain"/>
    <property type="match status" value="1"/>
</dbReference>
<dbReference type="NCBIfam" id="TIGR02937">
    <property type="entry name" value="sigma70-ECF"/>
    <property type="match status" value="1"/>
</dbReference>
<keyword evidence="3" id="KW-0731">Sigma factor</keyword>
<evidence type="ECO:0000256" key="4">
    <source>
        <dbReference type="ARBA" id="ARBA00023163"/>
    </source>
</evidence>
<evidence type="ECO:0000256" key="1">
    <source>
        <dbReference type="ARBA" id="ARBA00010641"/>
    </source>
</evidence>
<feature type="domain" description="RNA polymerase sigma factor 70 region 4 type 2" evidence="6">
    <location>
        <begin position="109"/>
        <end position="161"/>
    </location>
</feature>
<gene>
    <name evidence="7" type="ORF">SOIL9_12400</name>
</gene>
<dbReference type="PANTHER" id="PTHR43133:SF25">
    <property type="entry name" value="RNA POLYMERASE SIGMA FACTOR RFAY-RELATED"/>
    <property type="match status" value="1"/>
</dbReference>
<dbReference type="InterPro" id="IPR013325">
    <property type="entry name" value="RNA_pol_sigma_r2"/>
</dbReference>
<dbReference type="GO" id="GO:0016987">
    <property type="term" value="F:sigma factor activity"/>
    <property type="evidence" value="ECO:0007669"/>
    <property type="project" value="UniProtKB-KW"/>
</dbReference>
<dbReference type="InterPro" id="IPR013249">
    <property type="entry name" value="RNA_pol_sigma70_r4_t2"/>
</dbReference>
<dbReference type="InterPro" id="IPR013324">
    <property type="entry name" value="RNA_pol_sigma_r3/r4-like"/>
</dbReference>
<evidence type="ECO:0000259" key="6">
    <source>
        <dbReference type="Pfam" id="PF08281"/>
    </source>
</evidence>
<name>A0A6P2D8J7_9BACT</name>
<keyword evidence="4" id="KW-0804">Transcription</keyword>
<dbReference type="AlphaFoldDB" id="A0A6P2D8J7"/>